<name>A0A8S5TYK8_9CAUD</name>
<feature type="transmembrane region" description="Helical" evidence="1">
    <location>
        <begin position="120"/>
        <end position="140"/>
    </location>
</feature>
<proteinExistence type="predicted"/>
<keyword evidence="1" id="KW-0472">Membrane</keyword>
<evidence type="ECO:0000256" key="1">
    <source>
        <dbReference type="SAM" id="Phobius"/>
    </source>
</evidence>
<sequence length="142" mass="16581">MKKDFDLFPWCGRMWLKGADSVIPKRYRDKAMRIYCDYFAKQRKSGEFITEAFSVQKLYDYGFPRKADAEETTHVLAAMGYLSVHNYYSAGDFVEGLTDEGKYYFEVSSDQRRMRWFDRLCGFVSGVCVTVLSGLIVHWLTV</sequence>
<keyword evidence="1" id="KW-1133">Transmembrane helix</keyword>
<dbReference type="EMBL" id="BK015961">
    <property type="protein sequence ID" value="DAF87266.1"/>
    <property type="molecule type" value="Genomic_DNA"/>
</dbReference>
<evidence type="ECO:0000313" key="2">
    <source>
        <dbReference type="EMBL" id="DAF87266.1"/>
    </source>
</evidence>
<protein>
    <submittedName>
        <fullName evidence="2">Uncharacterized protein</fullName>
    </submittedName>
</protein>
<reference evidence="2" key="1">
    <citation type="journal article" date="2021" name="Proc. Natl. Acad. Sci. U.S.A.">
        <title>A Catalog of Tens of Thousands of Viruses from Human Metagenomes Reveals Hidden Associations with Chronic Diseases.</title>
        <authorList>
            <person name="Tisza M.J."/>
            <person name="Buck C.B."/>
        </authorList>
    </citation>
    <scope>NUCLEOTIDE SEQUENCE</scope>
    <source>
        <strain evidence="2">CtDsE1</strain>
    </source>
</reference>
<keyword evidence="1" id="KW-0812">Transmembrane</keyword>
<accession>A0A8S5TYK8</accession>
<organism evidence="2">
    <name type="scientific">Siphoviridae sp. ctDsE1</name>
    <dbReference type="NCBI Taxonomy" id="2825390"/>
    <lineage>
        <taxon>Viruses</taxon>
        <taxon>Duplodnaviria</taxon>
        <taxon>Heunggongvirae</taxon>
        <taxon>Uroviricota</taxon>
        <taxon>Caudoviricetes</taxon>
    </lineage>
</organism>